<dbReference type="Gene3D" id="1.10.287.130">
    <property type="match status" value="1"/>
</dbReference>
<evidence type="ECO:0000256" key="6">
    <source>
        <dbReference type="ARBA" id="ARBA00022777"/>
    </source>
</evidence>
<dbReference type="PANTHER" id="PTHR43065">
    <property type="entry name" value="SENSOR HISTIDINE KINASE"/>
    <property type="match status" value="1"/>
</dbReference>
<comment type="catalytic activity">
    <reaction evidence="1">
        <text>ATP + protein L-histidine = ADP + protein N-phospho-L-histidine.</text>
        <dbReference type="EC" id="2.7.13.3"/>
    </reaction>
</comment>
<dbReference type="InterPro" id="IPR003661">
    <property type="entry name" value="HisK_dim/P_dom"/>
</dbReference>
<dbReference type="PANTHER" id="PTHR43065:SF10">
    <property type="entry name" value="PEROXIDE STRESS-ACTIVATED HISTIDINE KINASE MAK3"/>
    <property type="match status" value="1"/>
</dbReference>
<feature type="transmembrane region" description="Helical" evidence="9">
    <location>
        <begin position="7"/>
        <end position="23"/>
    </location>
</feature>
<keyword evidence="9" id="KW-0472">Membrane</keyword>
<dbReference type="EMBL" id="CACVAX010000018">
    <property type="protein sequence ID" value="CAA6808378.1"/>
    <property type="molecule type" value="Genomic_DNA"/>
</dbReference>
<gene>
    <name evidence="11" type="ORF">HELGO_WM3859</name>
</gene>
<dbReference type="InterPro" id="IPR003594">
    <property type="entry name" value="HATPase_dom"/>
</dbReference>
<evidence type="ECO:0000313" key="11">
    <source>
        <dbReference type="EMBL" id="CAA6808378.1"/>
    </source>
</evidence>
<evidence type="ECO:0000256" key="4">
    <source>
        <dbReference type="ARBA" id="ARBA00022679"/>
    </source>
</evidence>
<dbReference type="SMART" id="SM00387">
    <property type="entry name" value="HATPase_c"/>
    <property type="match status" value="1"/>
</dbReference>
<evidence type="ECO:0000256" key="1">
    <source>
        <dbReference type="ARBA" id="ARBA00000085"/>
    </source>
</evidence>
<evidence type="ECO:0000256" key="7">
    <source>
        <dbReference type="ARBA" id="ARBA00022840"/>
    </source>
</evidence>
<dbReference type="InterPro" id="IPR004358">
    <property type="entry name" value="Sig_transdc_His_kin-like_C"/>
</dbReference>
<evidence type="ECO:0000256" key="9">
    <source>
        <dbReference type="SAM" id="Phobius"/>
    </source>
</evidence>
<feature type="domain" description="Histidine kinase" evidence="10">
    <location>
        <begin position="428"/>
        <end position="644"/>
    </location>
</feature>
<dbReference type="Gene3D" id="3.30.565.10">
    <property type="entry name" value="Histidine kinase-like ATPase, C-terminal domain"/>
    <property type="match status" value="1"/>
</dbReference>
<dbReference type="InterPro" id="IPR007890">
    <property type="entry name" value="CHASE2"/>
</dbReference>
<feature type="transmembrane region" description="Helical" evidence="9">
    <location>
        <begin position="325"/>
        <end position="345"/>
    </location>
</feature>
<feature type="transmembrane region" description="Helical" evidence="9">
    <location>
        <begin position="376"/>
        <end position="397"/>
    </location>
</feature>
<proteinExistence type="predicted"/>
<dbReference type="SMART" id="SM01080">
    <property type="entry name" value="CHASE2"/>
    <property type="match status" value="1"/>
</dbReference>
<dbReference type="InterPro" id="IPR036097">
    <property type="entry name" value="HisK_dim/P_sf"/>
</dbReference>
<accession>A0A6S6SYY5</accession>
<evidence type="ECO:0000259" key="10">
    <source>
        <dbReference type="PROSITE" id="PS50109"/>
    </source>
</evidence>
<keyword evidence="4" id="KW-0808">Transferase</keyword>
<feature type="transmembrane region" description="Helical" evidence="9">
    <location>
        <begin position="350"/>
        <end position="370"/>
    </location>
</feature>
<sequence>MWNFSRTLIVIIVILIMHVYFYNSQYIKKIDYKIYDSISVITGHFQETSSAYSVVVEIDEKSIQEFGQWPWSRLIDAQLLNSIYTLSPSAIGLSVLFPEEDRLSPHAIQTFYEKYFETKLDLSGLALELRDNDKLLAEMIKKTNTTLPILFQNSAYSAQNCQKMSYKNNMFSTIKKAFEVEGLLCNHPLVQQDIQNFGFINAWTDSDGIFRRVPLFMKYEQEVFPSLALATLLSFYGDVEFNKDEESVLINFSQSKPKVISASDILQGKVLKKDIQGKVVLVGSSVVGLNPAHKIATNSYVSNSMIHAMLVDNILNDTFLLQPEYYKIINIMLSFLLSLMVFLLLSKKHYFYIFILLSIITLFSSAYTFLSYMQGVYVSIGYLWISFISFFIILMLYHLKAMSKEQQEQEKFLIRQSKLASMGEMITIIAHQWRQPLSTINGIVLNMDVDYRQEKLDRIKLNKYLDEIEGTTAYLSKTINDFTDFFSKNKQAQHFNLGTIINQAKHLSAISLSKNISFIHRNSDNIEINGYPSELIQSLLVLFNNAIYICEEKMEHIGEGKILIDIKRLEKSVLISVEDNGGGVAKKDMKKIFNPYFTTKDKNHGTGLGLYILKMIVEDSMNGKVSLRNGKEGAVFSLEIPINR</sequence>
<dbReference type="AlphaFoldDB" id="A0A6S6SYY5"/>
<dbReference type="Pfam" id="PF05226">
    <property type="entry name" value="CHASE2"/>
    <property type="match status" value="1"/>
</dbReference>
<reference evidence="11" key="1">
    <citation type="submission" date="2020-01" db="EMBL/GenBank/DDBJ databases">
        <authorList>
            <person name="Meier V. D."/>
            <person name="Meier V D."/>
        </authorList>
    </citation>
    <scope>NUCLEOTIDE SEQUENCE</scope>
    <source>
        <strain evidence="11">HLG_WM_MAG_04</strain>
    </source>
</reference>
<name>A0A6S6SYY5_9BACT</name>
<dbReference type="PROSITE" id="PS50109">
    <property type="entry name" value="HIS_KIN"/>
    <property type="match status" value="1"/>
</dbReference>
<protein>
    <recommendedName>
        <fullName evidence="2">histidine kinase</fullName>
        <ecNumber evidence="2">2.7.13.3</ecNumber>
    </recommendedName>
</protein>
<evidence type="ECO:0000256" key="5">
    <source>
        <dbReference type="ARBA" id="ARBA00022741"/>
    </source>
</evidence>
<evidence type="ECO:0000256" key="3">
    <source>
        <dbReference type="ARBA" id="ARBA00022553"/>
    </source>
</evidence>
<keyword evidence="3" id="KW-0597">Phosphoprotein</keyword>
<dbReference type="GO" id="GO:0000155">
    <property type="term" value="F:phosphorelay sensor kinase activity"/>
    <property type="evidence" value="ECO:0007669"/>
    <property type="project" value="InterPro"/>
</dbReference>
<keyword evidence="9" id="KW-0812">Transmembrane</keyword>
<dbReference type="EC" id="2.7.13.3" evidence="2"/>
<organism evidence="11">
    <name type="scientific">uncultured Sulfurovum sp</name>
    <dbReference type="NCBI Taxonomy" id="269237"/>
    <lineage>
        <taxon>Bacteria</taxon>
        <taxon>Pseudomonadati</taxon>
        <taxon>Campylobacterota</taxon>
        <taxon>Epsilonproteobacteria</taxon>
        <taxon>Campylobacterales</taxon>
        <taxon>Sulfurovaceae</taxon>
        <taxon>Sulfurovum</taxon>
        <taxon>environmental samples</taxon>
    </lineage>
</organism>
<dbReference type="SUPFAM" id="SSF55874">
    <property type="entry name" value="ATPase domain of HSP90 chaperone/DNA topoisomerase II/histidine kinase"/>
    <property type="match status" value="1"/>
</dbReference>
<dbReference type="InterPro" id="IPR005467">
    <property type="entry name" value="His_kinase_dom"/>
</dbReference>
<dbReference type="Pfam" id="PF02518">
    <property type="entry name" value="HATPase_c"/>
    <property type="match status" value="1"/>
</dbReference>
<dbReference type="PRINTS" id="PR00344">
    <property type="entry name" value="BCTRLSENSOR"/>
</dbReference>
<keyword evidence="5" id="KW-0547">Nucleotide-binding</keyword>
<dbReference type="SUPFAM" id="SSF47384">
    <property type="entry name" value="Homodimeric domain of signal transducing histidine kinase"/>
    <property type="match status" value="1"/>
</dbReference>
<dbReference type="CDD" id="cd00082">
    <property type="entry name" value="HisKA"/>
    <property type="match status" value="1"/>
</dbReference>
<keyword evidence="8" id="KW-0902">Two-component regulatory system</keyword>
<evidence type="ECO:0000256" key="8">
    <source>
        <dbReference type="ARBA" id="ARBA00023012"/>
    </source>
</evidence>
<keyword evidence="9" id="KW-1133">Transmembrane helix</keyword>
<dbReference type="InterPro" id="IPR036890">
    <property type="entry name" value="HATPase_C_sf"/>
</dbReference>
<keyword evidence="6" id="KW-0418">Kinase</keyword>
<evidence type="ECO:0000256" key="2">
    <source>
        <dbReference type="ARBA" id="ARBA00012438"/>
    </source>
</evidence>
<dbReference type="GO" id="GO:0005524">
    <property type="term" value="F:ATP binding"/>
    <property type="evidence" value="ECO:0007669"/>
    <property type="project" value="UniProtKB-KW"/>
</dbReference>
<keyword evidence="7" id="KW-0067">ATP-binding</keyword>